<dbReference type="Gene3D" id="1.10.10.60">
    <property type="entry name" value="Homeodomain-like"/>
    <property type="match status" value="1"/>
</dbReference>
<dbReference type="GO" id="GO:0000976">
    <property type="term" value="F:transcription cis-regulatory region binding"/>
    <property type="evidence" value="ECO:0007669"/>
    <property type="project" value="TreeGrafter"/>
</dbReference>
<protein>
    <submittedName>
        <fullName evidence="8">HTH-type transcriptional repressor KstR2</fullName>
    </submittedName>
</protein>
<keyword evidence="1" id="KW-0678">Repressor</keyword>
<evidence type="ECO:0000256" key="5">
    <source>
        <dbReference type="PROSITE-ProRule" id="PRU00335"/>
    </source>
</evidence>
<feature type="domain" description="HTH tetR-type" evidence="7">
    <location>
        <begin position="21"/>
        <end position="81"/>
    </location>
</feature>
<evidence type="ECO:0000256" key="4">
    <source>
        <dbReference type="ARBA" id="ARBA00023163"/>
    </source>
</evidence>
<dbReference type="GO" id="GO:0003700">
    <property type="term" value="F:DNA-binding transcription factor activity"/>
    <property type="evidence" value="ECO:0007669"/>
    <property type="project" value="TreeGrafter"/>
</dbReference>
<evidence type="ECO:0000256" key="6">
    <source>
        <dbReference type="SAM" id="MobiDB-lite"/>
    </source>
</evidence>
<evidence type="ECO:0000256" key="3">
    <source>
        <dbReference type="ARBA" id="ARBA00023125"/>
    </source>
</evidence>
<organism evidence="8 9">
    <name type="scientific">Nocardia africana</name>
    <dbReference type="NCBI Taxonomy" id="134964"/>
    <lineage>
        <taxon>Bacteria</taxon>
        <taxon>Bacillati</taxon>
        <taxon>Actinomycetota</taxon>
        <taxon>Actinomycetes</taxon>
        <taxon>Mycobacteriales</taxon>
        <taxon>Nocardiaceae</taxon>
        <taxon>Nocardia</taxon>
    </lineage>
</organism>
<dbReference type="PANTHER" id="PTHR30055">
    <property type="entry name" value="HTH-TYPE TRANSCRIPTIONAL REGULATOR RUTR"/>
    <property type="match status" value="1"/>
</dbReference>
<dbReference type="AlphaFoldDB" id="A0A378WLM4"/>
<keyword evidence="4" id="KW-0804">Transcription</keyword>
<evidence type="ECO:0000259" key="7">
    <source>
        <dbReference type="PROSITE" id="PS50977"/>
    </source>
</evidence>
<feature type="region of interest" description="Disordered" evidence="6">
    <location>
        <begin position="213"/>
        <end position="232"/>
    </location>
</feature>
<evidence type="ECO:0000313" key="8">
    <source>
        <dbReference type="EMBL" id="SUA41485.1"/>
    </source>
</evidence>
<keyword evidence="3 5" id="KW-0238">DNA-binding</keyword>
<feature type="DNA-binding region" description="H-T-H motif" evidence="5">
    <location>
        <begin position="44"/>
        <end position="63"/>
    </location>
</feature>
<dbReference type="Pfam" id="PF17932">
    <property type="entry name" value="TetR_C_24"/>
    <property type="match status" value="1"/>
</dbReference>
<sequence>MDQANAWLYYGRVTASEASKSARRNELLGLAAGLFAERGLRATTVRDIADAAGILSGSLYHHFDSKEAMVDEILRGFLDDLFGRYREIVASHLSPRATLEALVIASCESFDRWHSAVAIYQAEAKRLSDTPRFDYIAEYNREFRELWRNVLTEGVRDGSFRPELDVELAFRFLRDTVWVAVRWYQPGGRITADTLAKQYLTIVLDGLTNPENRSGAVHSGASQSGAESGTSE</sequence>
<dbReference type="EMBL" id="UGRU01000001">
    <property type="protein sequence ID" value="SUA41485.1"/>
    <property type="molecule type" value="Genomic_DNA"/>
</dbReference>
<accession>A0A378WLM4</accession>
<proteinExistence type="predicted"/>
<dbReference type="InterPro" id="IPR009057">
    <property type="entry name" value="Homeodomain-like_sf"/>
</dbReference>
<name>A0A378WLM4_9NOCA</name>
<dbReference type="InterPro" id="IPR041490">
    <property type="entry name" value="KstR2_TetR_C"/>
</dbReference>
<feature type="compositionally biased region" description="Polar residues" evidence="6">
    <location>
        <begin position="220"/>
        <end position="232"/>
    </location>
</feature>
<dbReference type="InterPro" id="IPR036271">
    <property type="entry name" value="Tet_transcr_reg_TetR-rel_C_sf"/>
</dbReference>
<dbReference type="Proteomes" id="UP000255082">
    <property type="component" value="Unassembled WGS sequence"/>
</dbReference>
<evidence type="ECO:0000256" key="2">
    <source>
        <dbReference type="ARBA" id="ARBA00023015"/>
    </source>
</evidence>
<dbReference type="InterPro" id="IPR050109">
    <property type="entry name" value="HTH-type_TetR-like_transc_reg"/>
</dbReference>
<gene>
    <name evidence="8" type="primary">kstR2_1</name>
    <name evidence="8" type="ORF">NCTC13184_00824</name>
</gene>
<keyword evidence="2" id="KW-0805">Transcription regulation</keyword>
<dbReference type="PANTHER" id="PTHR30055:SF175">
    <property type="entry name" value="HTH-TYPE TRANSCRIPTIONAL REPRESSOR KSTR2"/>
    <property type="match status" value="1"/>
</dbReference>
<dbReference type="PROSITE" id="PS50977">
    <property type="entry name" value="HTH_TETR_2"/>
    <property type="match status" value="1"/>
</dbReference>
<dbReference type="Gene3D" id="1.10.357.10">
    <property type="entry name" value="Tetracycline Repressor, domain 2"/>
    <property type="match status" value="1"/>
</dbReference>
<dbReference type="InterPro" id="IPR001647">
    <property type="entry name" value="HTH_TetR"/>
</dbReference>
<dbReference type="SUPFAM" id="SSF48498">
    <property type="entry name" value="Tetracyclin repressor-like, C-terminal domain"/>
    <property type="match status" value="1"/>
</dbReference>
<evidence type="ECO:0000313" key="9">
    <source>
        <dbReference type="Proteomes" id="UP000255082"/>
    </source>
</evidence>
<reference evidence="8 9" key="1">
    <citation type="submission" date="2018-06" db="EMBL/GenBank/DDBJ databases">
        <authorList>
            <consortium name="Pathogen Informatics"/>
            <person name="Doyle S."/>
        </authorList>
    </citation>
    <scope>NUCLEOTIDE SEQUENCE [LARGE SCALE GENOMIC DNA]</scope>
    <source>
        <strain evidence="8 9">NCTC13184</strain>
    </source>
</reference>
<dbReference type="OrthoDB" id="9814200at2"/>
<dbReference type="PRINTS" id="PR00455">
    <property type="entry name" value="HTHTETR"/>
</dbReference>
<evidence type="ECO:0000256" key="1">
    <source>
        <dbReference type="ARBA" id="ARBA00022491"/>
    </source>
</evidence>
<dbReference type="SUPFAM" id="SSF46689">
    <property type="entry name" value="Homeodomain-like"/>
    <property type="match status" value="1"/>
</dbReference>
<dbReference type="FunFam" id="1.10.10.60:FF:000289">
    <property type="entry name" value="TetR family transcriptional regulator"/>
    <property type="match status" value="1"/>
</dbReference>
<dbReference type="Pfam" id="PF00440">
    <property type="entry name" value="TetR_N"/>
    <property type="match status" value="1"/>
</dbReference>